<name>A0A5P1RBA0_9GAMM</name>
<feature type="transmembrane region" description="Helical" evidence="4">
    <location>
        <begin position="21"/>
        <end position="40"/>
    </location>
</feature>
<dbReference type="PROSITE" id="PS50887">
    <property type="entry name" value="GGDEF"/>
    <property type="match status" value="1"/>
</dbReference>
<dbReference type="GO" id="GO:0052621">
    <property type="term" value="F:diguanylate cyclase activity"/>
    <property type="evidence" value="ECO:0007669"/>
    <property type="project" value="UniProtKB-EC"/>
</dbReference>
<organism evidence="6 7">
    <name type="scientific">Neptunomonas concharum</name>
    <dbReference type="NCBI Taxonomy" id="1031538"/>
    <lineage>
        <taxon>Bacteria</taxon>
        <taxon>Pseudomonadati</taxon>
        <taxon>Pseudomonadota</taxon>
        <taxon>Gammaproteobacteria</taxon>
        <taxon>Oceanospirillales</taxon>
        <taxon>Oceanospirillaceae</taxon>
        <taxon>Neptunomonas</taxon>
    </lineage>
</organism>
<keyword evidence="4" id="KW-0812">Transmembrane</keyword>
<gene>
    <name evidence="6" type="ORF">F0U83_09465</name>
</gene>
<dbReference type="OrthoDB" id="5296913at2"/>
<dbReference type="InterPro" id="IPR043128">
    <property type="entry name" value="Rev_trsase/Diguanyl_cyclase"/>
</dbReference>
<evidence type="ECO:0000313" key="6">
    <source>
        <dbReference type="EMBL" id="QEQ96929.1"/>
    </source>
</evidence>
<evidence type="ECO:0000256" key="1">
    <source>
        <dbReference type="ARBA" id="ARBA00001946"/>
    </source>
</evidence>
<dbReference type="NCBIfam" id="TIGR00254">
    <property type="entry name" value="GGDEF"/>
    <property type="match status" value="1"/>
</dbReference>
<dbReference type="InterPro" id="IPR050469">
    <property type="entry name" value="Diguanylate_Cyclase"/>
</dbReference>
<dbReference type="Proteomes" id="UP000324760">
    <property type="component" value="Chromosome"/>
</dbReference>
<dbReference type="CDD" id="cd01949">
    <property type="entry name" value="GGDEF"/>
    <property type="match status" value="1"/>
</dbReference>
<proteinExistence type="predicted"/>
<protein>
    <recommendedName>
        <fullName evidence="2">diguanylate cyclase</fullName>
        <ecNumber evidence="2">2.7.7.65</ecNumber>
    </recommendedName>
</protein>
<comment type="catalytic activity">
    <reaction evidence="3">
        <text>2 GTP = 3',3'-c-di-GMP + 2 diphosphate</text>
        <dbReference type="Rhea" id="RHEA:24898"/>
        <dbReference type="ChEBI" id="CHEBI:33019"/>
        <dbReference type="ChEBI" id="CHEBI:37565"/>
        <dbReference type="ChEBI" id="CHEBI:58805"/>
        <dbReference type="EC" id="2.7.7.65"/>
    </reaction>
</comment>
<dbReference type="SUPFAM" id="SSF55073">
    <property type="entry name" value="Nucleotide cyclase"/>
    <property type="match status" value="1"/>
</dbReference>
<dbReference type="Pfam" id="PF00990">
    <property type="entry name" value="GGDEF"/>
    <property type="match status" value="1"/>
</dbReference>
<dbReference type="InterPro" id="IPR029787">
    <property type="entry name" value="Nucleotide_cyclase"/>
</dbReference>
<keyword evidence="4" id="KW-0472">Membrane</keyword>
<dbReference type="SMART" id="SM00267">
    <property type="entry name" value="GGDEF"/>
    <property type="match status" value="1"/>
</dbReference>
<evidence type="ECO:0000259" key="5">
    <source>
        <dbReference type="PROSITE" id="PS50887"/>
    </source>
</evidence>
<feature type="transmembrane region" description="Helical" evidence="4">
    <location>
        <begin position="60"/>
        <end position="80"/>
    </location>
</feature>
<evidence type="ECO:0000256" key="4">
    <source>
        <dbReference type="SAM" id="Phobius"/>
    </source>
</evidence>
<dbReference type="EC" id="2.7.7.65" evidence="2"/>
<dbReference type="KEGG" id="ncu:F0U83_09465"/>
<feature type="domain" description="GGDEF" evidence="5">
    <location>
        <begin position="119"/>
        <end position="248"/>
    </location>
</feature>
<dbReference type="Gene3D" id="3.30.70.270">
    <property type="match status" value="1"/>
</dbReference>
<comment type="cofactor">
    <cofactor evidence="1">
        <name>Mg(2+)</name>
        <dbReference type="ChEBI" id="CHEBI:18420"/>
    </cofactor>
</comment>
<dbReference type="InterPro" id="IPR000160">
    <property type="entry name" value="GGDEF_dom"/>
</dbReference>
<evidence type="ECO:0000256" key="2">
    <source>
        <dbReference type="ARBA" id="ARBA00012528"/>
    </source>
</evidence>
<dbReference type="PANTHER" id="PTHR45138">
    <property type="entry name" value="REGULATORY COMPONENTS OF SENSORY TRANSDUCTION SYSTEM"/>
    <property type="match status" value="1"/>
</dbReference>
<dbReference type="FunFam" id="3.30.70.270:FF:000001">
    <property type="entry name" value="Diguanylate cyclase domain protein"/>
    <property type="match status" value="1"/>
</dbReference>
<evidence type="ECO:0000256" key="3">
    <source>
        <dbReference type="ARBA" id="ARBA00034247"/>
    </source>
</evidence>
<keyword evidence="4" id="KW-1133">Transmembrane helix</keyword>
<dbReference type="RefSeq" id="WP_138988304.1">
    <property type="nucleotide sequence ID" value="NZ_CP043869.1"/>
</dbReference>
<evidence type="ECO:0000313" key="7">
    <source>
        <dbReference type="Proteomes" id="UP000324760"/>
    </source>
</evidence>
<reference evidence="6 7" key="1">
    <citation type="journal article" date="2019" name="Biochem. Eng. J.">
        <title>Metabolic engineering of the marine bacteria Neptunomonas concharum for the production of acetoin and meso-2,3-butanediol from acetate.</title>
        <authorList>
            <person name="Li W."/>
            <person name="Pu N."/>
            <person name="Liu C.-X."/>
            <person name="Yuan Q.-P."/>
            <person name="Li Z.-J."/>
        </authorList>
    </citation>
    <scope>NUCLEOTIDE SEQUENCE [LARGE SCALE GENOMIC DNA]</scope>
    <source>
        <strain evidence="6 7">JCM17730</strain>
    </source>
</reference>
<dbReference type="EMBL" id="CP043869">
    <property type="protein sequence ID" value="QEQ96929.1"/>
    <property type="molecule type" value="Genomic_DNA"/>
</dbReference>
<dbReference type="AlphaFoldDB" id="A0A5P1RBA0"/>
<sequence>MSQMMVQVRHFMYEHRVVLKDSVLLVLFVIMTGTVLGYFEVAEWIYEYSRDHEEIELDELILTIAISSIYLIAFILRRYFDLRNAVKAANTDPLIGITNRRKGSELIELEIDRMNLHQFTSSLILFDVDDFKQVNDNYGHSVGDMVLKEMSKRVSDEVRSSDIMIRWGGEEFLILCPRTDLNDASMLAERLREKIEATPFPEVGRITASFGVAPLQESETLKGQIDLVDQGLYFSKREGKNQVTVCSQR</sequence>
<keyword evidence="7" id="KW-1185">Reference proteome</keyword>
<dbReference type="PANTHER" id="PTHR45138:SF9">
    <property type="entry name" value="DIGUANYLATE CYCLASE DGCM-RELATED"/>
    <property type="match status" value="1"/>
</dbReference>
<accession>A0A5P1RBA0</accession>